<dbReference type="EMBL" id="BDHI01000002">
    <property type="protein sequence ID" value="GCB19949.1"/>
    <property type="molecule type" value="Genomic_DNA"/>
</dbReference>
<name>A0A401KL83_ASPAW</name>
<comment type="caution">
    <text evidence="1">The sequence shown here is derived from an EMBL/GenBank/DDBJ whole genome shotgun (WGS) entry which is preliminary data.</text>
</comment>
<sequence length="207" mass="23696">MAQQIPPAGPCWAMPLHQMNLGRVQAAAAGNDQPYQEVVDHFWLNFLIHYLPQAWDCGGERESFTHARGRQQANVVVTNIRQQTHHHVVIVEAKRFPTNTPPGWENDYDWNHVQRIVMDHLQASRRMLGRVQTTYGIVAVGDRCRFFYMPRNCPPRGVLIPWNGNPGNNPVLNAAPILSIHDANDRVTIERLMEEMRQDILSGNNTY</sequence>
<reference evidence="1 2" key="1">
    <citation type="submission" date="2016-09" db="EMBL/GenBank/DDBJ databases">
        <title>Aspergillus awamori IFM 58123T.</title>
        <authorList>
            <person name="Kusuya Y."/>
            <person name="Shimizu M."/>
            <person name="Takahashi H."/>
            <person name="Yaguchi T."/>
        </authorList>
    </citation>
    <scope>NUCLEOTIDE SEQUENCE [LARGE SCALE GENOMIC DNA]</scope>
    <source>
        <strain evidence="1 2">IFM 58123</strain>
    </source>
</reference>
<evidence type="ECO:0000313" key="2">
    <source>
        <dbReference type="Proteomes" id="UP000286921"/>
    </source>
</evidence>
<accession>A0A401KL83</accession>
<keyword evidence="2" id="KW-1185">Reference proteome</keyword>
<protein>
    <submittedName>
        <fullName evidence="1">Uncharacterized protein</fullName>
    </submittedName>
</protein>
<dbReference type="AlphaFoldDB" id="A0A401KL83"/>
<proteinExistence type="predicted"/>
<dbReference type="STRING" id="105351.A0A401KL83"/>
<evidence type="ECO:0000313" key="1">
    <source>
        <dbReference type="EMBL" id="GCB19949.1"/>
    </source>
</evidence>
<gene>
    <name evidence="1" type="ORF">AAWM_02834</name>
</gene>
<dbReference type="Proteomes" id="UP000286921">
    <property type="component" value="Unassembled WGS sequence"/>
</dbReference>
<organism evidence="1 2">
    <name type="scientific">Aspergillus awamori</name>
    <name type="common">Black koji mold</name>
    <dbReference type="NCBI Taxonomy" id="105351"/>
    <lineage>
        <taxon>Eukaryota</taxon>
        <taxon>Fungi</taxon>
        <taxon>Dikarya</taxon>
        <taxon>Ascomycota</taxon>
        <taxon>Pezizomycotina</taxon>
        <taxon>Eurotiomycetes</taxon>
        <taxon>Eurotiomycetidae</taxon>
        <taxon>Eurotiales</taxon>
        <taxon>Aspergillaceae</taxon>
        <taxon>Aspergillus</taxon>
    </lineage>
</organism>